<dbReference type="Pfam" id="PF15868">
    <property type="entry name" value="MBF2"/>
    <property type="match status" value="1"/>
</dbReference>
<proteinExistence type="predicted"/>
<protein>
    <submittedName>
        <fullName evidence="2">Putative secreted protein</fullName>
    </submittedName>
</protein>
<sequence length="182" mass="19963">MFTFHLNLALYTLVMLWLGGHAISAMNIPTSAPSTAPLAALTSNTTESEMHLRDVKTITDIRAFIAQHPNLHLTRLMKKERQNTLQTVKYTLGGRVSGDRLVAQYGDTTFYPAKKDVTTQVTYPATGTGSVVTAVEIHCLQDDNAGNAYVVAGGLGQRFISIVLEATQTERFTYNIHVYGTN</sequence>
<name>A0A1L8EIR1_HAEIR</name>
<evidence type="ECO:0000256" key="1">
    <source>
        <dbReference type="SAM" id="SignalP"/>
    </source>
</evidence>
<accession>A0A1L8EIR1</accession>
<feature type="chain" id="PRO_5012521542" evidence="1">
    <location>
        <begin position="26"/>
        <end position="182"/>
    </location>
</feature>
<dbReference type="InterPro" id="IPR031734">
    <property type="entry name" value="MBF2"/>
</dbReference>
<dbReference type="EMBL" id="GFDG01000169">
    <property type="protein sequence ID" value="JAV18630.1"/>
    <property type="molecule type" value="Transcribed_RNA"/>
</dbReference>
<reference evidence="2" key="1">
    <citation type="submission" date="2017-01" db="EMBL/GenBank/DDBJ databases">
        <title>An insight into the sialome and mialome of the horn fly, Haematobia irritans.</title>
        <authorList>
            <person name="Breijo M."/>
            <person name="Boiani M."/>
            <person name="Ures X."/>
            <person name="Rocha S."/>
            <person name="Sequeira M."/>
            <person name="Ribeiro J.M."/>
        </authorList>
    </citation>
    <scope>NUCLEOTIDE SEQUENCE</scope>
</reference>
<dbReference type="AlphaFoldDB" id="A0A1L8EIR1"/>
<evidence type="ECO:0000313" key="2">
    <source>
        <dbReference type="EMBL" id="JAV18630.1"/>
    </source>
</evidence>
<feature type="signal peptide" evidence="1">
    <location>
        <begin position="1"/>
        <end position="25"/>
    </location>
</feature>
<keyword evidence="1" id="KW-0732">Signal</keyword>
<organism evidence="2">
    <name type="scientific">Haematobia irritans</name>
    <name type="common">Horn fly</name>
    <name type="synonym">Conops irritans</name>
    <dbReference type="NCBI Taxonomy" id="7368"/>
    <lineage>
        <taxon>Eukaryota</taxon>
        <taxon>Metazoa</taxon>
        <taxon>Ecdysozoa</taxon>
        <taxon>Arthropoda</taxon>
        <taxon>Hexapoda</taxon>
        <taxon>Insecta</taxon>
        <taxon>Pterygota</taxon>
        <taxon>Neoptera</taxon>
        <taxon>Endopterygota</taxon>
        <taxon>Diptera</taxon>
        <taxon>Brachycera</taxon>
        <taxon>Muscomorpha</taxon>
        <taxon>Muscoidea</taxon>
        <taxon>Muscidae</taxon>
        <taxon>Haematobia</taxon>
    </lineage>
</organism>